<dbReference type="Pfam" id="PF03573">
    <property type="entry name" value="OprD"/>
    <property type="match status" value="1"/>
</dbReference>
<dbReference type="PANTHER" id="PTHR34596:SF2">
    <property type="entry name" value="CHITOPORIN"/>
    <property type="match status" value="1"/>
</dbReference>
<evidence type="ECO:0000313" key="7">
    <source>
        <dbReference type="Proteomes" id="UP000480164"/>
    </source>
</evidence>
<reference evidence="5 6" key="2">
    <citation type="submission" date="2019-12" db="EMBL/GenBank/DDBJ databases">
        <title>Erwinia sp. nov., isolated from droppings of birds in the Qinghai-Tiebt plateau of China.</title>
        <authorList>
            <person name="Ge Y."/>
        </authorList>
    </citation>
    <scope>NUCLEOTIDE SEQUENCE [LARGE SCALE GENOMIC DNA]</scope>
    <source>
        <strain evidence="5 6">J780</strain>
    </source>
</reference>
<name>A0A6I6E9T8_9GAMM</name>
<protein>
    <submittedName>
        <fullName evidence="5">Outer membrane porin, OprD family</fullName>
    </submittedName>
</protein>
<dbReference type="Gene3D" id="2.40.160.10">
    <property type="entry name" value="Porin"/>
    <property type="match status" value="1"/>
</dbReference>
<evidence type="ECO:0000256" key="1">
    <source>
        <dbReference type="ARBA" id="ARBA00009075"/>
    </source>
</evidence>
<evidence type="ECO:0000313" key="4">
    <source>
        <dbReference type="EMBL" id="MTD28389.1"/>
    </source>
</evidence>
<sequence length="438" mass="49776">MIVLIIPAQVWAEVDKDNNIKNGEPGWLLNDPFFSQSHMNVSLKNYWKTLNEKESGTKRIHNAWGQGFGFDFKSGYFAGIIGFDATFNSAVKLGASTYFNTRGVLYSKGSGNKKSNAAGYSKFSERYMKLRYKVADVKLKGRWGWQTIKSFGVITNSTRLSSTTYQGVTGSVGYGDLTLRGAYINRSMDRNSPDKKRFQTNTGKYINHIASGDVLWNSDKLNIQYGFGESENYLRRNILRANLKPEKNLDLGIQIYGTHAEEEYKKMPAAKRDFDNNAWHFAVDAKWRGKNWSSKWGLGYTDAKKAHEVGFYPRHMSKNSRGTFTSMAYAGSDYLRDGELMLSTISDYNLTPDLAVGVAGNIGQFNYKGNHVRTGEINFFTRWVPSDPTLKNLTVWAMFGPGWSYKMNKKTPILTKGHYTREPLLSSEMIIEYKFNIF</sequence>
<dbReference type="EMBL" id="CP046509">
    <property type="protein sequence ID" value="QGU86507.1"/>
    <property type="molecule type" value="Genomic_DNA"/>
</dbReference>
<comment type="similarity">
    <text evidence="1">Belongs to the outer membrane porin (Opr) (TC 1.B.25) family.</text>
</comment>
<accession>A0A6I6E9T8</accession>
<organism evidence="5 6">
    <name type="scientific">Erwinia sorbitola</name>
    <dbReference type="NCBI Taxonomy" id="2681984"/>
    <lineage>
        <taxon>Bacteria</taxon>
        <taxon>Pseudomonadati</taxon>
        <taxon>Pseudomonadota</taxon>
        <taxon>Gammaproteobacteria</taxon>
        <taxon>Enterobacterales</taxon>
        <taxon>Erwiniaceae</taxon>
        <taxon>Erwinia</taxon>
    </lineage>
</organism>
<gene>
    <name evidence="4" type="ORF">GK011_15720</name>
    <name evidence="5" type="ORF">GN242_04380</name>
</gene>
<evidence type="ECO:0000256" key="3">
    <source>
        <dbReference type="ARBA" id="ARBA00022729"/>
    </source>
</evidence>
<evidence type="ECO:0000313" key="5">
    <source>
        <dbReference type="EMBL" id="QGU86507.1"/>
    </source>
</evidence>
<keyword evidence="2" id="KW-0813">Transport</keyword>
<keyword evidence="7" id="KW-1185">Reference proteome</keyword>
<dbReference type="GO" id="GO:0016020">
    <property type="term" value="C:membrane"/>
    <property type="evidence" value="ECO:0007669"/>
    <property type="project" value="InterPro"/>
</dbReference>
<dbReference type="RefSeq" id="WP_154753638.1">
    <property type="nucleotide sequence ID" value="NZ_CP046509.1"/>
</dbReference>
<evidence type="ECO:0000313" key="6">
    <source>
        <dbReference type="Proteomes" id="UP000424752"/>
    </source>
</evidence>
<dbReference type="GO" id="GO:0015288">
    <property type="term" value="F:porin activity"/>
    <property type="evidence" value="ECO:0007669"/>
    <property type="project" value="TreeGrafter"/>
</dbReference>
<dbReference type="AlphaFoldDB" id="A0A6I6E9T8"/>
<dbReference type="PANTHER" id="PTHR34596">
    <property type="entry name" value="CHITOPORIN"/>
    <property type="match status" value="1"/>
</dbReference>
<accession>A0A6L6GSX3</accession>
<dbReference type="InterPro" id="IPR023614">
    <property type="entry name" value="Porin_dom_sf"/>
</dbReference>
<dbReference type="Proteomes" id="UP000424752">
    <property type="component" value="Chromosome"/>
</dbReference>
<evidence type="ECO:0000256" key="2">
    <source>
        <dbReference type="ARBA" id="ARBA00022448"/>
    </source>
</evidence>
<keyword evidence="3" id="KW-0732">Signal</keyword>
<dbReference type="KEGG" id="erwi:GN242_04380"/>
<reference evidence="4 7" key="1">
    <citation type="submission" date="2019-11" db="EMBL/GenBank/DDBJ databases">
        <title>Erwinia sp. nov., isolated from feces of birds in Tibet plateau of China.</title>
        <authorList>
            <person name="Ge Y."/>
        </authorList>
    </citation>
    <scope>NUCLEOTIDE SEQUENCE [LARGE SCALE GENOMIC DNA]</scope>
    <source>
        <strain evidence="4 7">J316</strain>
    </source>
</reference>
<dbReference type="EMBL" id="WLZX01000006">
    <property type="protein sequence ID" value="MTD28389.1"/>
    <property type="molecule type" value="Genomic_DNA"/>
</dbReference>
<proteinExistence type="inferred from homology"/>
<dbReference type="InterPro" id="IPR005318">
    <property type="entry name" value="OM_porin_bac"/>
</dbReference>
<dbReference type="Proteomes" id="UP000480164">
    <property type="component" value="Unassembled WGS sequence"/>
</dbReference>